<keyword evidence="2" id="KW-1185">Reference proteome</keyword>
<dbReference type="EMBL" id="JABFDB010000011">
    <property type="protein sequence ID" value="NYZ21252.1"/>
    <property type="molecule type" value="Genomic_DNA"/>
</dbReference>
<organism evidence="1 2">
    <name type="scientific">Azospirillum oleiclasticum</name>
    <dbReference type="NCBI Taxonomy" id="2735135"/>
    <lineage>
        <taxon>Bacteria</taxon>
        <taxon>Pseudomonadati</taxon>
        <taxon>Pseudomonadota</taxon>
        <taxon>Alphaproteobacteria</taxon>
        <taxon>Rhodospirillales</taxon>
        <taxon>Azospirillaceae</taxon>
        <taxon>Azospirillum</taxon>
    </lineage>
</organism>
<gene>
    <name evidence="1" type="ORF">HND93_16160</name>
</gene>
<sequence>MAVSEDVKKRFAEYVKVQALGGRYIDRETEKKILEDGVMRFELGLDDGRQIMLGVASDQGYVFESEAEKRIAEILEDYADNGRIEKRQFNDAVGFYRRFCAFGVSEDEARKRIKKIMIANGWTAKRNGMLGTRRWYNKVEAE</sequence>
<protein>
    <submittedName>
        <fullName evidence="1">Uncharacterized protein</fullName>
    </submittedName>
</protein>
<name>A0ABX2TB35_9PROT</name>
<proteinExistence type="predicted"/>
<evidence type="ECO:0000313" key="1">
    <source>
        <dbReference type="EMBL" id="NYZ21252.1"/>
    </source>
</evidence>
<accession>A0ABX2TB35</accession>
<comment type="caution">
    <text evidence="1">The sequence shown here is derived from an EMBL/GenBank/DDBJ whole genome shotgun (WGS) entry which is preliminary data.</text>
</comment>
<reference evidence="1 2" key="1">
    <citation type="submission" date="2020-05" db="EMBL/GenBank/DDBJ databases">
        <title>Azospirillum oleiclasticum sp. nov, a nitrogen-fixing and heavy crude oil-emulsifying bacterium isolated from the crude oil of Yumen Oilfield.</title>
        <authorList>
            <person name="Wu D."/>
            <person name="Cai M."/>
            <person name="Zhang X."/>
        </authorList>
    </citation>
    <scope>NUCLEOTIDE SEQUENCE [LARGE SCALE GENOMIC DNA]</scope>
    <source>
        <strain evidence="1 2">ROY-1-1-2</strain>
    </source>
</reference>
<evidence type="ECO:0000313" key="2">
    <source>
        <dbReference type="Proteomes" id="UP000584642"/>
    </source>
</evidence>
<dbReference type="RefSeq" id="WP_180283025.1">
    <property type="nucleotide sequence ID" value="NZ_JABFDB010000011.1"/>
</dbReference>
<dbReference type="Proteomes" id="UP000584642">
    <property type="component" value="Unassembled WGS sequence"/>
</dbReference>